<accession>A0A2R4XJG6</accession>
<evidence type="ECO:0000313" key="4">
    <source>
        <dbReference type="EMBL" id="AWB33893.1"/>
    </source>
</evidence>
<protein>
    <submittedName>
        <fullName evidence="4">Polar amino acid ABC transporter substrate-binding protein</fullName>
    </submittedName>
</protein>
<dbReference type="RefSeq" id="WP_108621320.1">
    <property type="nucleotide sequence ID" value="NZ_CP028901.1"/>
</dbReference>
<evidence type="ECO:0000259" key="3">
    <source>
        <dbReference type="SMART" id="SM00062"/>
    </source>
</evidence>
<dbReference type="OrthoDB" id="9768183at2"/>
<feature type="domain" description="Solute-binding protein family 3/N-terminal" evidence="3">
    <location>
        <begin position="34"/>
        <end position="255"/>
    </location>
</feature>
<dbReference type="PANTHER" id="PTHR35936">
    <property type="entry name" value="MEMBRANE-BOUND LYTIC MUREIN TRANSGLYCOSYLASE F"/>
    <property type="match status" value="1"/>
</dbReference>
<dbReference type="Proteomes" id="UP000244571">
    <property type="component" value="Chromosome"/>
</dbReference>
<dbReference type="PANTHER" id="PTHR35936:SF17">
    <property type="entry name" value="ARGININE-BINDING EXTRACELLULAR PROTEIN ARTP"/>
    <property type="match status" value="1"/>
</dbReference>
<keyword evidence="5" id="KW-1185">Reference proteome</keyword>
<evidence type="ECO:0000256" key="1">
    <source>
        <dbReference type="ARBA" id="ARBA00022729"/>
    </source>
</evidence>
<proteinExistence type="predicted"/>
<dbReference type="InterPro" id="IPR001638">
    <property type="entry name" value="Solute-binding_3/MltF_N"/>
</dbReference>
<sequence length="287" mass="30594">MMTQRYSMIARASRLAGALLLGATLSSAALASKPLVTGVDATFAPHAMPKLGGGIQGFNVDLGHALARQLGTTIEIEGTEFSGLIPGMNAGKYDFVLAPTTVTEERAKNMWFSEGYLNTDYSFVVAASTPSFDSLDALKGKTIALNKGSVYEAWARENASKYGFKYDVYATNADALQAVQSGRAFANMAGNTVSAWAVKQNPKVKVAFTLSTGRVWALAFRFGDKETRDKVSMALKCLKQDGTIARLSEKWFGVTPEKGSVPVTVGVGHGVPGIEGYDPTPVELKCD</sequence>
<feature type="chain" id="PRO_5015344609" evidence="2">
    <location>
        <begin position="32"/>
        <end position="287"/>
    </location>
</feature>
<gene>
    <name evidence="4" type="ORF">DBV39_09425</name>
</gene>
<dbReference type="EMBL" id="CP028901">
    <property type="protein sequence ID" value="AWB33893.1"/>
    <property type="molecule type" value="Genomic_DNA"/>
</dbReference>
<keyword evidence="1 2" id="KW-0732">Signal</keyword>
<reference evidence="4 5" key="1">
    <citation type="submission" date="2018-04" db="EMBL/GenBank/DDBJ databases">
        <title>Bordetella sp. HZ20 isolated from seawater.</title>
        <authorList>
            <person name="Sun C."/>
        </authorList>
    </citation>
    <scope>NUCLEOTIDE SEQUENCE [LARGE SCALE GENOMIC DNA]</scope>
    <source>
        <strain evidence="4 5">HZ20</strain>
    </source>
</reference>
<dbReference type="KEGG" id="boz:DBV39_09425"/>
<dbReference type="SUPFAM" id="SSF53850">
    <property type="entry name" value="Periplasmic binding protein-like II"/>
    <property type="match status" value="1"/>
</dbReference>
<evidence type="ECO:0000313" key="5">
    <source>
        <dbReference type="Proteomes" id="UP000244571"/>
    </source>
</evidence>
<dbReference type="SMART" id="SM00062">
    <property type="entry name" value="PBPb"/>
    <property type="match status" value="1"/>
</dbReference>
<feature type="signal peptide" evidence="2">
    <location>
        <begin position="1"/>
        <end position="31"/>
    </location>
</feature>
<dbReference type="Pfam" id="PF00497">
    <property type="entry name" value="SBP_bac_3"/>
    <property type="match status" value="1"/>
</dbReference>
<name>A0A2R4XJG6_9BURK</name>
<dbReference type="AlphaFoldDB" id="A0A2R4XJG6"/>
<dbReference type="Gene3D" id="3.40.190.10">
    <property type="entry name" value="Periplasmic binding protein-like II"/>
    <property type="match status" value="2"/>
</dbReference>
<evidence type="ECO:0000256" key="2">
    <source>
        <dbReference type="SAM" id="SignalP"/>
    </source>
</evidence>
<organism evidence="4 5">
    <name type="scientific">Orrella marina</name>
    <dbReference type="NCBI Taxonomy" id="2163011"/>
    <lineage>
        <taxon>Bacteria</taxon>
        <taxon>Pseudomonadati</taxon>
        <taxon>Pseudomonadota</taxon>
        <taxon>Betaproteobacteria</taxon>
        <taxon>Burkholderiales</taxon>
        <taxon>Alcaligenaceae</taxon>
        <taxon>Orrella</taxon>
    </lineage>
</organism>